<comment type="caution">
    <text evidence="2">The sequence shown here is derived from an EMBL/GenBank/DDBJ whole genome shotgun (WGS) entry which is preliminary data.</text>
</comment>
<protein>
    <submittedName>
        <fullName evidence="2">Uncharacterized protein</fullName>
    </submittedName>
</protein>
<dbReference type="AlphaFoldDB" id="A0A2R6RZG2"/>
<keyword evidence="3" id="KW-1185">Reference proteome</keyword>
<dbReference type="EMBL" id="MLYV02000126">
    <property type="protein sequence ID" value="PSS35432.1"/>
    <property type="molecule type" value="Genomic_DNA"/>
</dbReference>
<sequence length="163" mass="17911">MSDISRQSSPRITPLSASPNRPSPLSRPHWPYTTYTHRPSSSAPSLNSTASSSSGSQAWDYRSSAGTPSPSGLVRRTSNLSMALNGVHDEGQNTRHWSFTAFEWVVRDVHRLRDYVENINTVSNLEGSNFDILKESPMLGDGKFKLEIGNIVLNAPSRFCSSG</sequence>
<organism evidence="2 3">
    <name type="scientific">Hermanssonia centrifuga</name>
    <dbReference type="NCBI Taxonomy" id="98765"/>
    <lineage>
        <taxon>Eukaryota</taxon>
        <taxon>Fungi</taxon>
        <taxon>Dikarya</taxon>
        <taxon>Basidiomycota</taxon>
        <taxon>Agaricomycotina</taxon>
        <taxon>Agaricomycetes</taxon>
        <taxon>Polyporales</taxon>
        <taxon>Meruliaceae</taxon>
        <taxon>Hermanssonia</taxon>
    </lineage>
</organism>
<reference evidence="2 3" key="1">
    <citation type="submission" date="2018-02" db="EMBL/GenBank/DDBJ databases">
        <title>Genome sequence of the basidiomycete white-rot fungus Phlebia centrifuga.</title>
        <authorList>
            <person name="Granchi Z."/>
            <person name="Peng M."/>
            <person name="de Vries R.P."/>
            <person name="Hilden K."/>
            <person name="Makela M.R."/>
            <person name="Grigoriev I."/>
            <person name="Riley R."/>
        </authorList>
    </citation>
    <scope>NUCLEOTIDE SEQUENCE [LARGE SCALE GENOMIC DNA]</scope>
    <source>
        <strain evidence="2 3">FBCC195</strain>
    </source>
</reference>
<accession>A0A2R6RZG2</accession>
<evidence type="ECO:0000256" key="1">
    <source>
        <dbReference type="SAM" id="MobiDB-lite"/>
    </source>
</evidence>
<dbReference type="STRING" id="98765.A0A2R6RZG2"/>
<dbReference type="OrthoDB" id="288590at2759"/>
<gene>
    <name evidence="2" type="ORF">PHLCEN_2v1587</name>
</gene>
<proteinExistence type="predicted"/>
<feature type="compositionally biased region" description="Low complexity" evidence="1">
    <location>
        <begin position="40"/>
        <end position="58"/>
    </location>
</feature>
<evidence type="ECO:0000313" key="3">
    <source>
        <dbReference type="Proteomes" id="UP000186601"/>
    </source>
</evidence>
<evidence type="ECO:0000313" key="2">
    <source>
        <dbReference type="EMBL" id="PSS35432.1"/>
    </source>
</evidence>
<feature type="region of interest" description="Disordered" evidence="1">
    <location>
        <begin position="1"/>
        <end position="72"/>
    </location>
</feature>
<name>A0A2R6RZG2_9APHY</name>
<dbReference type="Proteomes" id="UP000186601">
    <property type="component" value="Unassembled WGS sequence"/>
</dbReference>
<feature type="compositionally biased region" description="Polar residues" evidence="1">
    <location>
        <begin position="1"/>
        <end position="20"/>
    </location>
</feature>